<keyword evidence="1" id="KW-0812">Transmembrane</keyword>
<feature type="transmembrane region" description="Helical" evidence="1">
    <location>
        <begin position="6"/>
        <end position="28"/>
    </location>
</feature>
<accession>A0A0A8Y150</accession>
<evidence type="ECO:0000256" key="1">
    <source>
        <dbReference type="SAM" id="Phobius"/>
    </source>
</evidence>
<protein>
    <submittedName>
        <fullName evidence="2">Uncharacterized protein</fullName>
    </submittedName>
</protein>
<dbReference type="AlphaFoldDB" id="A0A0A8Y150"/>
<sequence length="29" mass="2962">MSDSLLFVLLLGMCVVAWALGGLVIGVLA</sequence>
<evidence type="ECO:0000313" key="2">
    <source>
        <dbReference type="EMBL" id="JAD18713.1"/>
    </source>
</evidence>
<dbReference type="EMBL" id="GBRH01279182">
    <property type="protein sequence ID" value="JAD18713.1"/>
    <property type="molecule type" value="Transcribed_RNA"/>
</dbReference>
<keyword evidence="1" id="KW-1133">Transmembrane helix</keyword>
<reference evidence="2" key="1">
    <citation type="submission" date="2014-09" db="EMBL/GenBank/DDBJ databases">
        <authorList>
            <person name="Magalhaes I.L.F."/>
            <person name="Oliveira U."/>
            <person name="Santos F.R."/>
            <person name="Vidigal T.H.D.A."/>
            <person name="Brescovit A.D."/>
            <person name="Santos A.J."/>
        </authorList>
    </citation>
    <scope>NUCLEOTIDE SEQUENCE</scope>
    <source>
        <tissue evidence="2">Shoot tissue taken approximately 20 cm above the soil surface</tissue>
    </source>
</reference>
<name>A0A0A8Y150_ARUDO</name>
<proteinExistence type="predicted"/>
<organism evidence="2">
    <name type="scientific">Arundo donax</name>
    <name type="common">Giant reed</name>
    <name type="synonym">Donax arundinaceus</name>
    <dbReference type="NCBI Taxonomy" id="35708"/>
    <lineage>
        <taxon>Eukaryota</taxon>
        <taxon>Viridiplantae</taxon>
        <taxon>Streptophyta</taxon>
        <taxon>Embryophyta</taxon>
        <taxon>Tracheophyta</taxon>
        <taxon>Spermatophyta</taxon>
        <taxon>Magnoliopsida</taxon>
        <taxon>Liliopsida</taxon>
        <taxon>Poales</taxon>
        <taxon>Poaceae</taxon>
        <taxon>PACMAD clade</taxon>
        <taxon>Arundinoideae</taxon>
        <taxon>Arundineae</taxon>
        <taxon>Arundo</taxon>
    </lineage>
</organism>
<keyword evidence="1" id="KW-0472">Membrane</keyword>
<reference evidence="2" key="2">
    <citation type="journal article" date="2015" name="Data Brief">
        <title>Shoot transcriptome of the giant reed, Arundo donax.</title>
        <authorList>
            <person name="Barrero R.A."/>
            <person name="Guerrero F.D."/>
            <person name="Moolhuijzen P."/>
            <person name="Goolsby J.A."/>
            <person name="Tidwell J."/>
            <person name="Bellgard S.E."/>
            <person name="Bellgard M.I."/>
        </authorList>
    </citation>
    <scope>NUCLEOTIDE SEQUENCE</scope>
    <source>
        <tissue evidence="2">Shoot tissue taken approximately 20 cm above the soil surface</tissue>
    </source>
</reference>